<evidence type="ECO:0000313" key="2">
    <source>
        <dbReference type="EMBL" id="EFX80845.1"/>
    </source>
</evidence>
<reference evidence="2 3" key="1">
    <citation type="journal article" date="2011" name="Science">
        <title>The ecoresponsive genome of Daphnia pulex.</title>
        <authorList>
            <person name="Colbourne J.K."/>
            <person name="Pfrender M.E."/>
            <person name="Gilbert D."/>
            <person name="Thomas W.K."/>
            <person name="Tucker A."/>
            <person name="Oakley T.H."/>
            <person name="Tokishita S."/>
            <person name="Aerts A."/>
            <person name="Arnold G.J."/>
            <person name="Basu M.K."/>
            <person name="Bauer D.J."/>
            <person name="Caceres C.E."/>
            <person name="Carmel L."/>
            <person name="Casola C."/>
            <person name="Choi J.H."/>
            <person name="Detter J.C."/>
            <person name="Dong Q."/>
            <person name="Dusheyko S."/>
            <person name="Eads B.D."/>
            <person name="Frohlich T."/>
            <person name="Geiler-Samerotte K.A."/>
            <person name="Gerlach D."/>
            <person name="Hatcher P."/>
            <person name="Jogdeo S."/>
            <person name="Krijgsveld J."/>
            <person name="Kriventseva E.V."/>
            <person name="Kultz D."/>
            <person name="Laforsch C."/>
            <person name="Lindquist E."/>
            <person name="Lopez J."/>
            <person name="Manak J.R."/>
            <person name="Muller J."/>
            <person name="Pangilinan J."/>
            <person name="Patwardhan R.P."/>
            <person name="Pitluck S."/>
            <person name="Pritham E.J."/>
            <person name="Rechtsteiner A."/>
            <person name="Rho M."/>
            <person name="Rogozin I.B."/>
            <person name="Sakarya O."/>
            <person name="Salamov A."/>
            <person name="Schaack S."/>
            <person name="Shapiro H."/>
            <person name="Shiga Y."/>
            <person name="Skalitzky C."/>
            <person name="Smith Z."/>
            <person name="Souvorov A."/>
            <person name="Sung W."/>
            <person name="Tang Z."/>
            <person name="Tsuchiya D."/>
            <person name="Tu H."/>
            <person name="Vos H."/>
            <person name="Wang M."/>
            <person name="Wolf Y.I."/>
            <person name="Yamagata H."/>
            <person name="Yamada T."/>
            <person name="Ye Y."/>
            <person name="Shaw J.R."/>
            <person name="Andrews J."/>
            <person name="Crease T.J."/>
            <person name="Tang H."/>
            <person name="Lucas S.M."/>
            <person name="Robertson H.M."/>
            <person name="Bork P."/>
            <person name="Koonin E.V."/>
            <person name="Zdobnov E.M."/>
            <person name="Grigoriev I.V."/>
            <person name="Lynch M."/>
            <person name="Boore J.L."/>
        </authorList>
    </citation>
    <scope>NUCLEOTIDE SEQUENCE [LARGE SCALE GENOMIC DNA]</scope>
</reference>
<dbReference type="KEGG" id="dpx:DAPPUDRAFT_242836"/>
<feature type="chain" id="PRO_5003241000" evidence="1">
    <location>
        <begin position="20"/>
        <end position="52"/>
    </location>
</feature>
<dbReference type="InParanoid" id="E9GHG5"/>
<keyword evidence="1" id="KW-0732">Signal</keyword>
<accession>E9GHG5</accession>
<sequence>MLIRDVMILLVTGMSLTAAGSLSTFHKKRLVNLNGVRLKFAATHLNPSCPSN</sequence>
<dbReference type="EMBL" id="GL732545">
    <property type="protein sequence ID" value="EFX80845.1"/>
    <property type="molecule type" value="Genomic_DNA"/>
</dbReference>
<dbReference type="Proteomes" id="UP000000305">
    <property type="component" value="Unassembled WGS sequence"/>
</dbReference>
<evidence type="ECO:0000313" key="3">
    <source>
        <dbReference type="Proteomes" id="UP000000305"/>
    </source>
</evidence>
<name>E9GHG5_DAPPU</name>
<feature type="signal peptide" evidence="1">
    <location>
        <begin position="1"/>
        <end position="19"/>
    </location>
</feature>
<gene>
    <name evidence="2" type="ORF">DAPPUDRAFT_242836</name>
</gene>
<organism evidence="2 3">
    <name type="scientific">Daphnia pulex</name>
    <name type="common">Water flea</name>
    <dbReference type="NCBI Taxonomy" id="6669"/>
    <lineage>
        <taxon>Eukaryota</taxon>
        <taxon>Metazoa</taxon>
        <taxon>Ecdysozoa</taxon>
        <taxon>Arthropoda</taxon>
        <taxon>Crustacea</taxon>
        <taxon>Branchiopoda</taxon>
        <taxon>Diplostraca</taxon>
        <taxon>Cladocera</taxon>
        <taxon>Anomopoda</taxon>
        <taxon>Daphniidae</taxon>
        <taxon>Daphnia</taxon>
    </lineage>
</organism>
<dbReference type="AlphaFoldDB" id="E9GHG5"/>
<protein>
    <submittedName>
        <fullName evidence="2">Uncharacterized protein</fullName>
    </submittedName>
</protein>
<evidence type="ECO:0000256" key="1">
    <source>
        <dbReference type="SAM" id="SignalP"/>
    </source>
</evidence>
<dbReference type="HOGENOM" id="CLU_3089335_0_0_1"/>
<proteinExistence type="predicted"/>
<keyword evidence="3" id="KW-1185">Reference proteome</keyword>